<name>A0A2S9Y662_9BACT</name>
<evidence type="ECO:0000313" key="8">
    <source>
        <dbReference type="EMBL" id="PRQ00584.1"/>
    </source>
</evidence>
<feature type="transmembrane region" description="Helical" evidence="6">
    <location>
        <begin position="322"/>
        <end position="343"/>
    </location>
</feature>
<proteinExistence type="predicted"/>
<gene>
    <name evidence="8" type="primary">yjjL</name>
    <name evidence="8" type="ORF">ENSA7_60790</name>
</gene>
<dbReference type="AlphaFoldDB" id="A0A2S9Y662"/>
<keyword evidence="5 6" id="KW-0472">Membrane</keyword>
<feature type="domain" description="Major facilitator superfamily (MFS) profile" evidence="7">
    <location>
        <begin position="24"/>
        <end position="438"/>
    </location>
</feature>
<sequence length="464" mass="48031">MMWEHARVSGTTPKQLTREHALAVLIVLSAINFVNYIDRYVLAAVLESVRLDFGLGDADAGLLGLMFMVVYMVASPFTGWLGDRSTRKYLVAGGVALWSLATVGSGYADSYAELMVMRALVGIGEAGYATVAPAMIADLFAPQKRGRMLAYFYLAIPMGSALGYVLGGSVAGNWQTLVGPELLDWLGLAEAADPGWRLAFLLAGAPGLLFAIAAMALPEPIRGGMDGDAGKGEAGLDSPLLAIKRLFRSPGWRATTGGMILMTFTLGGLAFWMPTFFQRAHGMDAGEAGTVFGGVTVVAGLIATLVGGWLGDRAFAQGQGGYLRVSGWGLLLGAPVVLGMGLIGVRTPVLVLTFVAEFFLFLNTGPLNAALVGCVPANLRASSIAVNVLMIHALGDAVSPYLIGAVSEGIGPGIAGGVFGATAEIAGLRLALMATAVPLALGGLWLLRGAAALDRNPRGLAACD</sequence>
<dbReference type="Gene3D" id="1.20.1250.20">
    <property type="entry name" value="MFS general substrate transporter like domains"/>
    <property type="match status" value="1"/>
</dbReference>
<dbReference type="PANTHER" id="PTHR23505:SF79">
    <property type="entry name" value="PROTEIN SPINSTER"/>
    <property type="match status" value="1"/>
</dbReference>
<feature type="transmembrane region" description="Helical" evidence="6">
    <location>
        <begin position="289"/>
        <end position="310"/>
    </location>
</feature>
<feature type="transmembrane region" description="Helical" evidence="6">
    <location>
        <begin position="21"/>
        <end position="42"/>
    </location>
</feature>
<evidence type="ECO:0000256" key="1">
    <source>
        <dbReference type="ARBA" id="ARBA00004141"/>
    </source>
</evidence>
<keyword evidence="2" id="KW-0813">Transport</keyword>
<feature type="transmembrane region" description="Helical" evidence="6">
    <location>
        <begin position="426"/>
        <end position="447"/>
    </location>
</feature>
<dbReference type="InterPro" id="IPR011701">
    <property type="entry name" value="MFS"/>
</dbReference>
<dbReference type="Pfam" id="PF07690">
    <property type="entry name" value="MFS_1"/>
    <property type="match status" value="1"/>
</dbReference>
<dbReference type="CDD" id="cd17328">
    <property type="entry name" value="MFS_spinster_like"/>
    <property type="match status" value="1"/>
</dbReference>
<feature type="transmembrane region" description="Helical" evidence="6">
    <location>
        <begin position="349"/>
        <end position="372"/>
    </location>
</feature>
<keyword evidence="4 6" id="KW-1133">Transmembrane helix</keyword>
<organism evidence="8 9">
    <name type="scientific">Enhygromyxa salina</name>
    <dbReference type="NCBI Taxonomy" id="215803"/>
    <lineage>
        <taxon>Bacteria</taxon>
        <taxon>Pseudomonadati</taxon>
        <taxon>Myxococcota</taxon>
        <taxon>Polyangia</taxon>
        <taxon>Nannocystales</taxon>
        <taxon>Nannocystaceae</taxon>
        <taxon>Enhygromyxa</taxon>
    </lineage>
</organism>
<keyword evidence="3 6" id="KW-0812">Transmembrane</keyword>
<reference evidence="8 9" key="1">
    <citation type="submission" date="2018-03" db="EMBL/GenBank/DDBJ databases">
        <title>Draft Genome Sequences of the Obligatory Marine Myxobacteria Enhygromyxa salina SWB007.</title>
        <authorList>
            <person name="Poehlein A."/>
            <person name="Moghaddam J.A."/>
            <person name="Harms H."/>
            <person name="Alanjari M."/>
            <person name="Koenig G.M."/>
            <person name="Daniel R."/>
            <person name="Schaeberle T.F."/>
        </authorList>
    </citation>
    <scope>NUCLEOTIDE SEQUENCE [LARGE SCALE GENOMIC DNA]</scope>
    <source>
        <strain evidence="8 9">SWB007</strain>
    </source>
</reference>
<dbReference type="Proteomes" id="UP000238823">
    <property type="component" value="Unassembled WGS sequence"/>
</dbReference>
<dbReference type="GO" id="GO:0022857">
    <property type="term" value="F:transmembrane transporter activity"/>
    <property type="evidence" value="ECO:0007669"/>
    <property type="project" value="InterPro"/>
</dbReference>
<evidence type="ECO:0000259" key="7">
    <source>
        <dbReference type="PROSITE" id="PS50850"/>
    </source>
</evidence>
<evidence type="ECO:0000313" key="9">
    <source>
        <dbReference type="Proteomes" id="UP000238823"/>
    </source>
</evidence>
<dbReference type="PANTHER" id="PTHR23505">
    <property type="entry name" value="SPINSTER"/>
    <property type="match status" value="1"/>
</dbReference>
<feature type="transmembrane region" description="Helical" evidence="6">
    <location>
        <begin position="384"/>
        <end position="406"/>
    </location>
</feature>
<feature type="transmembrane region" description="Helical" evidence="6">
    <location>
        <begin position="194"/>
        <end position="217"/>
    </location>
</feature>
<feature type="transmembrane region" description="Helical" evidence="6">
    <location>
        <begin position="62"/>
        <end position="82"/>
    </location>
</feature>
<dbReference type="GO" id="GO:0016020">
    <property type="term" value="C:membrane"/>
    <property type="evidence" value="ECO:0007669"/>
    <property type="project" value="UniProtKB-SubCell"/>
</dbReference>
<evidence type="ECO:0000256" key="4">
    <source>
        <dbReference type="ARBA" id="ARBA00022989"/>
    </source>
</evidence>
<feature type="transmembrane region" description="Helical" evidence="6">
    <location>
        <begin position="149"/>
        <end position="174"/>
    </location>
</feature>
<dbReference type="SUPFAM" id="SSF103473">
    <property type="entry name" value="MFS general substrate transporter"/>
    <property type="match status" value="1"/>
</dbReference>
<feature type="transmembrane region" description="Helical" evidence="6">
    <location>
        <begin position="254"/>
        <end position="277"/>
    </location>
</feature>
<feature type="transmembrane region" description="Helical" evidence="6">
    <location>
        <begin position="114"/>
        <end position="137"/>
    </location>
</feature>
<evidence type="ECO:0000256" key="5">
    <source>
        <dbReference type="ARBA" id="ARBA00023136"/>
    </source>
</evidence>
<evidence type="ECO:0000256" key="3">
    <source>
        <dbReference type="ARBA" id="ARBA00022692"/>
    </source>
</evidence>
<dbReference type="EMBL" id="PVNL01000118">
    <property type="protein sequence ID" value="PRQ00584.1"/>
    <property type="molecule type" value="Genomic_DNA"/>
</dbReference>
<comment type="caution">
    <text evidence="8">The sequence shown here is derived from an EMBL/GenBank/DDBJ whole genome shotgun (WGS) entry which is preliminary data.</text>
</comment>
<dbReference type="InterPro" id="IPR044770">
    <property type="entry name" value="MFS_spinster-like"/>
</dbReference>
<accession>A0A2S9Y662</accession>
<comment type="subcellular location">
    <subcellularLocation>
        <location evidence="1">Membrane</location>
        <topology evidence="1">Multi-pass membrane protein</topology>
    </subcellularLocation>
</comment>
<evidence type="ECO:0000256" key="2">
    <source>
        <dbReference type="ARBA" id="ARBA00022448"/>
    </source>
</evidence>
<evidence type="ECO:0000256" key="6">
    <source>
        <dbReference type="SAM" id="Phobius"/>
    </source>
</evidence>
<dbReference type="InterPro" id="IPR020846">
    <property type="entry name" value="MFS_dom"/>
</dbReference>
<feature type="transmembrane region" description="Helical" evidence="6">
    <location>
        <begin position="89"/>
        <end position="108"/>
    </location>
</feature>
<dbReference type="PROSITE" id="PS50850">
    <property type="entry name" value="MFS"/>
    <property type="match status" value="1"/>
</dbReference>
<protein>
    <submittedName>
        <fullName evidence="8">L-galactonate transporter</fullName>
    </submittedName>
</protein>
<dbReference type="InterPro" id="IPR036259">
    <property type="entry name" value="MFS_trans_sf"/>
</dbReference>